<gene>
    <name evidence="1" type="ORF">SAMN05421780_101586</name>
</gene>
<name>A0A1I1E8D8_9BACT</name>
<evidence type="ECO:0000313" key="2">
    <source>
        <dbReference type="Proteomes" id="UP000199514"/>
    </source>
</evidence>
<organism evidence="1 2">
    <name type="scientific">Flexibacter flexilis DSM 6793</name>
    <dbReference type="NCBI Taxonomy" id="927664"/>
    <lineage>
        <taxon>Bacteria</taxon>
        <taxon>Pseudomonadati</taxon>
        <taxon>Bacteroidota</taxon>
        <taxon>Cytophagia</taxon>
        <taxon>Cytophagales</taxon>
        <taxon>Flexibacteraceae</taxon>
        <taxon>Flexibacter</taxon>
    </lineage>
</organism>
<sequence>MLKFMREHIAFRVLWLLMGLHILNYSVDSPDKQPNYVPEDLSYNDMESIAEIVLEQFLDIDDAMAEHDEDDDESGSSFSKKRTFDVFVCHKFIKVVIGCPCYRDITFLSTYTEQFFEQFNAEIIPPPPKA</sequence>
<dbReference type="AlphaFoldDB" id="A0A1I1E8D8"/>
<keyword evidence="2" id="KW-1185">Reference proteome</keyword>
<accession>A0A1I1E8D8</accession>
<dbReference type="Proteomes" id="UP000199514">
    <property type="component" value="Unassembled WGS sequence"/>
</dbReference>
<dbReference type="EMBL" id="FOLE01000001">
    <property type="protein sequence ID" value="SFB81213.1"/>
    <property type="molecule type" value="Genomic_DNA"/>
</dbReference>
<dbReference type="STRING" id="927664.SAMN05421780_101586"/>
<protein>
    <submittedName>
        <fullName evidence="1">Uncharacterized protein</fullName>
    </submittedName>
</protein>
<proteinExistence type="predicted"/>
<evidence type="ECO:0000313" key="1">
    <source>
        <dbReference type="EMBL" id="SFB81213.1"/>
    </source>
</evidence>
<reference evidence="1 2" key="1">
    <citation type="submission" date="2016-10" db="EMBL/GenBank/DDBJ databases">
        <authorList>
            <person name="de Groot N.N."/>
        </authorList>
    </citation>
    <scope>NUCLEOTIDE SEQUENCE [LARGE SCALE GENOMIC DNA]</scope>
    <source>
        <strain evidence="1 2">DSM 6793</strain>
    </source>
</reference>